<keyword evidence="2" id="KW-0472">Membrane</keyword>
<evidence type="ECO:0000256" key="1">
    <source>
        <dbReference type="ARBA" id="ARBA00004442"/>
    </source>
</evidence>
<dbReference type="AlphaFoldDB" id="F3FYB0"/>
<comment type="subcellular location">
    <subcellularLocation>
        <location evidence="1">Cell outer membrane</location>
    </subcellularLocation>
</comment>
<dbReference type="InterPro" id="IPR036942">
    <property type="entry name" value="Beta-barrel_TonB_sf"/>
</dbReference>
<keyword evidence="4" id="KW-0675">Receptor</keyword>
<feature type="non-terminal residue" evidence="4">
    <location>
        <position position="1"/>
    </location>
</feature>
<evidence type="ECO:0000313" key="4">
    <source>
        <dbReference type="EMBL" id="EGH35202.1"/>
    </source>
</evidence>
<comment type="caution">
    <text evidence="4">The sequence shown here is derived from an EMBL/GenBank/DDBJ whole genome shotgun (WGS) entry which is preliminary data.</text>
</comment>
<accession>F3FYB0</accession>
<dbReference type="Proteomes" id="UP000004471">
    <property type="component" value="Unassembled WGS sequence"/>
</dbReference>
<evidence type="ECO:0000313" key="5">
    <source>
        <dbReference type="Proteomes" id="UP000004471"/>
    </source>
</evidence>
<sequence>SRALFYVKQKDVAVEDDANAGQCLSNDAYGTCYLNGDIRRSKGIDMEVSGEPFP</sequence>
<keyword evidence="3" id="KW-0998">Cell outer membrane</keyword>
<reference evidence="4 5" key="1">
    <citation type="journal article" date="2011" name="PLoS Pathog.">
        <title>Dynamic evolution of pathogenicity revealed by sequencing and comparative genomics of 19 Pseudomonas syringae isolates.</title>
        <authorList>
            <person name="Baltrus D.A."/>
            <person name="Nishimura M.T."/>
            <person name="Romanchuk A."/>
            <person name="Chang J.H."/>
            <person name="Mukhtar M.S."/>
            <person name="Cherkis K."/>
            <person name="Roach J."/>
            <person name="Grant S.R."/>
            <person name="Jones C.D."/>
            <person name="Dangl J.L."/>
        </authorList>
    </citation>
    <scope>NUCLEOTIDE SEQUENCE [LARGE SCALE GENOMIC DNA]</scope>
    <source>
        <strain evidence="5">M301072PT</strain>
    </source>
</reference>
<evidence type="ECO:0000256" key="3">
    <source>
        <dbReference type="ARBA" id="ARBA00023237"/>
    </source>
</evidence>
<proteinExistence type="predicted"/>
<dbReference type="EMBL" id="AEAH01003353">
    <property type="protein sequence ID" value="EGH35202.1"/>
    <property type="molecule type" value="Genomic_DNA"/>
</dbReference>
<dbReference type="Gene3D" id="2.40.170.20">
    <property type="entry name" value="TonB-dependent receptor, beta-barrel domain"/>
    <property type="match status" value="1"/>
</dbReference>
<protein>
    <submittedName>
        <fullName evidence="4">TonB-dependent siderophore receptor</fullName>
    </submittedName>
</protein>
<feature type="non-terminal residue" evidence="4">
    <location>
        <position position="54"/>
    </location>
</feature>
<dbReference type="GO" id="GO:0009279">
    <property type="term" value="C:cell outer membrane"/>
    <property type="evidence" value="ECO:0007669"/>
    <property type="project" value="UniProtKB-SubCell"/>
</dbReference>
<name>F3FYB0_PSESX</name>
<evidence type="ECO:0000256" key="2">
    <source>
        <dbReference type="ARBA" id="ARBA00023136"/>
    </source>
</evidence>
<organism evidence="4 5">
    <name type="scientific">Pseudomonas syringae pv. japonica str. M301072</name>
    <dbReference type="NCBI Taxonomy" id="629262"/>
    <lineage>
        <taxon>Bacteria</taxon>
        <taxon>Pseudomonadati</taxon>
        <taxon>Pseudomonadota</taxon>
        <taxon>Gammaproteobacteria</taxon>
        <taxon>Pseudomonadales</taxon>
        <taxon>Pseudomonadaceae</taxon>
        <taxon>Pseudomonas</taxon>
        <taxon>Pseudomonas syringae</taxon>
    </lineage>
</organism>
<gene>
    <name evidence="4" type="ORF">PSYJA_41882</name>
</gene>